<dbReference type="InParanoid" id="A0A1V9X6E7"/>
<protein>
    <submittedName>
        <fullName evidence="1">Uncharacterized protein</fullName>
    </submittedName>
</protein>
<dbReference type="AlphaFoldDB" id="A0A1V9X6E7"/>
<feature type="non-terminal residue" evidence="1">
    <location>
        <position position="1"/>
    </location>
</feature>
<reference evidence="1 2" key="1">
    <citation type="journal article" date="2017" name="Gigascience">
        <title>Draft genome of the honey bee ectoparasitic mite, Tropilaelaps mercedesae, is shaped by the parasitic life history.</title>
        <authorList>
            <person name="Dong X."/>
            <person name="Armstrong S.D."/>
            <person name="Xia D."/>
            <person name="Makepeace B.L."/>
            <person name="Darby A.C."/>
            <person name="Kadowaki T."/>
        </authorList>
    </citation>
    <scope>NUCLEOTIDE SEQUENCE [LARGE SCALE GENOMIC DNA]</scope>
    <source>
        <strain evidence="1">Wuxi-XJTLU</strain>
    </source>
</reference>
<gene>
    <name evidence="1" type="ORF">BIW11_12428</name>
</gene>
<organism evidence="1 2">
    <name type="scientific">Tropilaelaps mercedesae</name>
    <dbReference type="NCBI Taxonomy" id="418985"/>
    <lineage>
        <taxon>Eukaryota</taxon>
        <taxon>Metazoa</taxon>
        <taxon>Ecdysozoa</taxon>
        <taxon>Arthropoda</taxon>
        <taxon>Chelicerata</taxon>
        <taxon>Arachnida</taxon>
        <taxon>Acari</taxon>
        <taxon>Parasitiformes</taxon>
        <taxon>Mesostigmata</taxon>
        <taxon>Gamasina</taxon>
        <taxon>Dermanyssoidea</taxon>
        <taxon>Laelapidae</taxon>
        <taxon>Tropilaelaps</taxon>
    </lineage>
</organism>
<accession>A0A1V9X6E7</accession>
<evidence type="ECO:0000313" key="2">
    <source>
        <dbReference type="Proteomes" id="UP000192247"/>
    </source>
</evidence>
<dbReference type="Proteomes" id="UP000192247">
    <property type="component" value="Unassembled WGS sequence"/>
</dbReference>
<name>A0A1V9X6E7_9ACAR</name>
<keyword evidence="2" id="KW-1185">Reference proteome</keyword>
<proteinExistence type="predicted"/>
<evidence type="ECO:0000313" key="1">
    <source>
        <dbReference type="EMBL" id="OQR69169.1"/>
    </source>
</evidence>
<comment type="caution">
    <text evidence="1">The sequence shown here is derived from an EMBL/GenBank/DDBJ whole genome shotgun (WGS) entry which is preliminary data.</text>
</comment>
<dbReference type="EMBL" id="MNPL01021952">
    <property type="protein sequence ID" value="OQR69169.1"/>
    <property type="molecule type" value="Genomic_DNA"/>
</dbReference>
<sequence>SDQRQLSNGAASDRAPEPRVRLVDNATKVIVGFTPMCTFSRQPFGLPEEQPRLAYRGFIPSNGDIVE</sequence>